<evidence type="ECO:0000313" key="2">
    <source>
        <dbReference type="Proteomes" id="UP001559025"/>
    </source>
</evidence>
<comment type="caution">
    <text evidence="1">The sequence shown here is derived from an EMBL/GenBank/DDBJ whole genome shotgun (WGS) entry which is preliminary data.</text>
</comment>
<gene>
    <name evidence="1" type="ORF">V1479_20900</name>
</gene>
<accession>A0ABV3X0H9</accession>
<reference evidence="1 2" key="1">
    <citation type="submission" date="2024-01" db="EMBL/GenBank/DDBJ databases">
        <title>New evidence supports the origin of RcGTA from prophage.</title>
        <authorList>
            <person name="Xu Y."/>
            <person name="Liu B."/>
            <person name="Chen F."/>
        </authorList>
    </citation>
    <scope>NUCLEOTIDE SEQUENCE [LARGE SCALE GENOMIC DNA]</scope>
    <source>
        <strain evidence="1 2">CBW1107-2</strain>
    </source>
</reference>
<name>A0ABV3X0H9_9HYPH</name>
<proteinExistence type="predicted"/>
<protein>
    <submittedName>
        <fullName evidence="1">Uncharacterized protein</fullName>
    </submittedName>
</protein>
<dbReference type="RefSeq" id="WP_173194928.1">
    <property type="nucleotide sequence ID" value="NZ_JABETK010000005.1"/>
</dbReference>
<organism evidence="1 2">
    <name type="scientific">Neoaquamicrobium sediminum</name>
    <dbReference type="NCBI Taxonomy" id="1849104"/>
    <lineage>
        <taxon>Bacteria</taxon>
        <taxon>Pseudomonadati</taxon>
        <taxon>Pseudomonadota</taxon>
        <taxon>Alphaproteobacteria</taxon>
        <taxon>Hyphomicrobiales</taxon>
        <taxon>Phyllobacteriaceae</taxon>
        <taxon>Neoaquamicrobium</taxon>
    </lineage>
</organism>
<dbReference type="EMBL" id="JAZHFV010000007">
    <property type="protein sequence ID" value="MEX4009779.1"/>
    <property type="molecule type" value="Genomic_DNA"/>
</dbReference>
<sequence>MLESVDLFSMTAAASYGSRRNRLSPQRNMAVETYENRLEADRCISSGDLKEHKKLNAAA</sequence>
<dbReference type="Proteomes" id="UP001559025">
    <property type="component" value="Unassembled WGS sequence"/>
</dbReference>
<evidence type="ECO:0000313" key="1">
    <source>
        <dbReference type="EMBL" id="MEX4009779.1"/>
    </source>
</evidence>
<keyword evidence="2" id="KW-1185">Reference proteome</keyword>